<evidence type="ECO:0000256" key="2">
    <source>
        <dbReference type="ARBA" id="ARBA00022842"/>
    </source>
</evidence>
<evidence type="ECO:0000313" key="3">
    <source>
        <dbReference type="EMBL" id="TWD15431.1"/>
    </source>
</evidence>
<reference evidence="3 4" key="1">
    <citation type="submission" date="2019-06" db="EMBL/GenBank/DDBJ databases">
        <title>Sequencing the genomes of 1000 actinobacteria strains.</title>
        <authorList>
            <person name="Klenk H.-P."/>
        </authorList>
    </citation>
    <scope>NUCLEOTIDE SEQUENCE [LARGE SCALE GENOMIC DNA]</scope>
    <source>
        <strain evidence="3 4">DSM 18935</strain>
    </source>
</reference>
<dbReference type="RefSeq" id="WP_144856137.1">
    <property type="nucleotide sequence ID" value="NZ_BAAAYT010000005.1"/>
</dbReference>
<dbReference type="Proteomes" id="UP000315628">
    <property type="component" value="Unassembled WGS sequence"/>
</dbReference>
<evidence type="ECO:0000256" key="1">
    <source>
        <dbReference type="ARBA" id="ARBA00022679"/>
    </source>
</evidence>
<dbReference type="Pfam" id="PF01933">
    <property type="entry name" value="CofD"/>
    <property type="match status" value="1"/>
</dbReference>
<gene>
    <name evidence="3" type="ORF">FB557_0941</name>
</gene>
<sequence>MRLTVLAAGHRCAPFVTALVHEPDVLEPTVVVGTGDELTHLGLRISPTADTVIDSLVGRAGPHGASVDGTLAQLDLTSWVDLPDSRVGVHLARSTWLARSVPPSEVLARLAHGAGVPATVRLLPATESPVETHVVLDSGDGDAPQAAVHLREWRERLGQRPEPARVVVAGLDQAAPAPGVLDSIRGADAVVLAPADPLLDLGAVLGVPGVRDALRGTGAPVVVLGPELLGPTPGLSVADLPDGPAGAARLYRDIADVWVTSEDADDLPPSLRSVRATSADPREVARAAVEALGARP</sequence>
<dbReference type="AlphaFoldDB" id="A0A560WCL7"/>
<keyword evidence="2" id="KW-0460">Magnesium</keyword>
<dbReference type="InterPro" id="IPR002882">
    <property type="entry name" value="CofD"/>
</dbReference>
<dbReference type="Gene3D" id="1.10.8.240">
    <property type="entry name" value="CofD-like domain"/>
    <property type="match status" value="1"/>
</dbReference>
<dbReference type="OrthoDB" id="7466225at2"/>
<evidence type="ECO:0000313" key="4">
    <source>
        <dbReference type="Proteomes" id="UP000315628"/>
    </source>
</evidence>
<comment type="caution">
    <text evidence="3">The sequence shown here is derived from an EMBL/GenBank/DDBJ whole genome shotgun (WGS) entry which is preliminary data.</text>
</comment>
<dbReference type="GO" id="GO:0000287">
    <property type="term" value="F:magnesium ion binding"/>
    <property type="evidence" value="ECO:0007669"/>
    <property type="project" value="InterPro"/>
</dbReference>
<keyword evidence="4" id="KW-1185">Reference proteome</keyword>
<accession>A0A560WCL7</accession>
<dbReference type="InterPro" id="IPR038136">
    <property type="entry name" value="CofD-like_dom_sf"/>
</dbReference>
<keyword evidence="1 3" id="KW-0808">Transferase</keyword>
<dbReference type="SUPFAM" id="SSF142338">
    <property type="entry name" value="CofD-like"/>
    <property type="match status" value="1"/>
</dbReference>
<protein>
    <submittedName>
        <fullName evidence="3">LPPG:FO 2-phospho-L-lactate transferase</fullName>
    </submittedName>
</protein>
<dbReference type="Gene3D" id="3.40.50.10680">
    <property type="entry name" value="CofD-like domains"/>
    <property type="match status" value="1"/>
</dbReference>
<organism evidence="3 4">
    <name type="scientific">Marihabitans asiaticum</name>
    <dbReference type="NCBI Taxonomy" id="415218"/>
    <lineage>
        <taxon>Bacteria</taxon>
        <taxon>Bacillati</taxon>
        <taxon>Actinomycetota</taxon>
        <taxon>Actinomycetes</taxon>
        <taxon>Micrococcales</taxon>
        <taxon>Intrasporangiaceae</taxon>
        <taxon>Marihabitans</taxon>
    </lineage>
</organism>
<dbReference type="GO" id="GO:0043743">
    <property type="term" value="F:LPPG:FO 2-phospho-L-lactate transferase activity"/>
    <property type="evidence" value="ECO:0007669"/>
    <property type="project" value="InterPro"/>
</dbReference>
<proteinExistence type="predicted"/>
<name>A0A560WCL7_9MICO</name>
<dbReference type="InterPro" id="IPR010115">
    <property type="entry name" value="FbiA/CofD"/>
</dbReference>
<dbReference type="PANTHER" id="PTHR43007:SF1">
    <property type="entry name" value="2-PHOSPHO-L-LACTATE TRANSFERASE"/>
    <property type="match status" value="1"/>
</dbReference>
<dbReference type="EMBL" id="VIUW01000002">
    <property type="protein sequence ID" value="TWD15431.1"/>
    <property type="molecule type" value="Genomic_DNA"/>
</dbReference>
<dbReference type="PANTHER" id="PTHR43007">
    <property type="entry name" value="2-PHOSPHO-L-LACTATE TRANSFERASE"/>
    <property type="match status" value="1"/>
</dbReference>